<sequence>MSSDVYRLAFVLLAGGQSSRYAGNKLLSEHPVTKLPLVQHSATEVIRARDAIRSTSKHPVTVVVGKWHDSVSSQLAEAFCGLTETPIEVIHNRQWEEGIASSIRSGLSHLLSLALRPETSLSPSSLPNSSLPEAESLATKPSHVLFTLADLPSLNTQDLIRLIDASKAYPNHIVCSEWQKHGEKDGQSDGQKDGKPNSRLTVPAIFPEEMFSELLALQGDTGAKPIIKKYAKLGKVKAVSIPNAQFDIDTPQDWENVKKPD</sequence>
<dbReference type="Proteomes" id="UP000509458">
    <property type="component" value="Chromosome"/>
</dbReference>
<feature type="compositionally biased region" description="Basic and acidic residues" evidence="2">
    <location>
        <begin position="180"/>
        <end position="196"/>
    </location>
</feature>
<evidence type="ECO:0000259" key="3">
    <source>
        <dbReference type="Pfam" id="PF12804"/>
    </source>
</evidence>
<protein>
    <submittedName>
        <fullName evidence="4">Putative MobA-like protein</fullName>
    </submittedName>
</protein>
<dbReference type="Pfam" id="PF12804">
    <property type="entry name" value="NTP_transf_3"/>
    <property type="match status" value="1"/>
</dbReference>
<dbReference type="InterPro" id="IPR029044">
    <property type="entry name" value="Nucleotide-diphossugar_trans"/>
</dbReference>
<accession>A0A6T9Y686</accession>
<organism evidence="4 5">
    <name type="scientific">Alteromonas macleodii</name>
    <name type="common">Pseudoalteromonas macleodii</name>
    <dbReference type="NCBI Taxonomy" id="28108"/>
    <lineage>
        <taxon>Bacteria</taxon>
        <taxon>Pseudomonadati</taxon>
        <taxon>Pseudomonadota</taxon>
        <taxon>Gammaproteobacteria</taxon>
        <taxon>Alteromonadales</taxon>
        <taxon>Alteromonadaceae</taxon>
        <taxon>Alteromonas/Salinimonas group</taxon>
        <taxon>Alteromonas</taxon>
    </lineage>
</organism>
<dbReference type="GO" id="GO:0016779">
    <property type="term" value="F:nucleotidyltransferase activity"/>
    <property type="evidence" value="ECO:0007669"/>
    <property type="project" value="UniProtKB-ARBA"/>
</dbReference>
<dbReference type="RefSeq" id="WP_179983584.1">
    <property type="nucleotide sequence ID" value="NZ_LR812090.1"/>
</dbReference>
<dbReference type="PANTHER" id="PTHR43777">
    <property type="entry name" value="MOLYBDENUM COFACTOR CYTIDYLYLTRANSFERASE"/>
    <property type="match status" value="1"/>
</dbReference>
<proteinExistence type="predicted"/>
<feature type="domain" description="MobA-like NTP transferase" evidence="3">
    <location>
        <begin position="11"/>
        <end position="231"/>
    </location>
</feature>
<keyword evidence="1" id="KW-0460">Magnesium</keyword>
<dbReference type="InterPro" id="IPR025877">
    <property type="entry name" value="MobA-like_NTP_Trfase"/>
</dbReference>
<dbReference type="PANTHER" id="PTHR43777:SF1">
    <property type="entry name" value="MOLYBDENUM COFACTOR CYTIDYLYLTRANSFERASE"/>
    <property type="match status" value="1"/>
</dbReference>
<gene>
    <name evidence="4" type="ORF">ALFOR1_31133</name>
</gene>
<reference evidence="4 5" key="1">
    <citation type="submission" date="2020-06" db="EMBL/GenBank/DDBJ databases">
        <authorList>
            <person name="Duchaud E."/>
        </authorList>
    </citation>
    <scope>NUCLEOTIDE SEQUENCE [LARGE SCALE GENOMIC DNA]</scope>
    <source>
        <strain evidence="4">Alteromonas fortis</strain>
    </source>
</reference>
<name>A0A6T9Y686_ALTMA</name>
<dbReference type="AlphaFoldDB" id="A0A6T9Y686"/>
<evidence type="ECO:0000256" key="1">
    <source>
        <dbReference type="ARBA" id="ARBA00022842"/>
    </source>
</evidence>
<evidence type="ECO:0000313" key="5">
    <source>
        <dbReference type="Proteomes" id="UP000509458"/>
    </source>
</evidence>
<evidence type="ECO:0000256" key="2">
    <source>
        <dbReference type="SAM" id="MobiDB-lite"/>
    </source>
</evidence>
<dbReference type="CDD" id="cd04182">
    <property type="entry name" value="GT_2_like_f"/>
    <property type="match status" value="1"/>
</dbReference>
<dbReference type="EMBL" id="LR812090">
    <property type="protein sequence ID" value="CAB9494178.1"/>
    <property type="molecule type" value="Genomic_DNA"/>
</dbReference>
<dbReference type="Gene3D" id="3.90.550.10">
    <property type="entry name" value="Spore Coat Polysaccharide Biosynthesis Protein SpsA, Chain A"/>
    <property type="match status" value="1"/>
</dbReference>
<dbReference type="SUPFAM" id="SSF53448">
    <property type="entry name" value="Nucleotide-diphospho-sugar transferases"/>
    <property type="match status" value="1"/>
</dbReference>
<feature type="region of interest" description="Disordered" evidence="2">
    <location>
        <begin position="180"/>
        <end position="200"/>
    </location>
</feature>
<evidence type="ECO:0000313" key="4">
    <source>
        <dbReference type="EMBL" id="CAB9494178.1"/>
    </source>
</evidence>